<keyword evidence="4 7" id="KW-0812">Transmembrane</keyword>
<sequence length="203" mass="23206">MKIDDVMKEGRSTVAEFGSKPNDTLSMDPVKFMVWLLLLASVMLFASQTSAYLVKRAEGNWLEFTIPGIFTYSTIVLVLSSVTMHWAYLEAKKDNFSKLKLAVTVTFLLGVVFLAMQVLGWGKLVEMNVYFVGNLAGSFFYVFTFLHLVHLILGLLALLSTLWAATKMKVHSKRLRRIEVCATIWHFLDILWIYLFVFLLTFN</sequence>
<keyword evidence="3" id="KW-1003">Cell membrane</keyword>
<keyword evidence="6 8" id="KW-0472">Membrane</keyword>
<feature type="transmembrane region" description="Helical" evidence="8">
    <location>
        <begin position="180"/>
        <end position="202"/>
    </location>
</feature>
<feature type="domain" description="Heme-copper oxidase subunit III family profile" evidence="9">
    <location>
        <begin position="1"/>
        <end position="203"/>
    </location>
</feature>
<comment type="subcellular location">
    <subcellularLocation>
        <location evidence="1 7">Cell membrane</location>
        <topology evidence="1 7">Multi-pass membrane protein</topology>
    </subcellularLocation>
</comment>
<dbReference type="InterPro" id="IPR013833">
    <property type="entry name" value="Cyt_c_oxidase_su3_a-hlx"/>
</dbReference>
<evidence type="ECO:0000256" key="3">
    <source>
        <dbReference type="ARBA" id="ARBA00022475"/>
    </source>
</evidence>
<dbReference type="SUPFAM" id="SSF81452">
    <property type="entry name" value="Cytochrome c oxidase subunit III-like"/>
    <property type="match status" value="1"/>
</dbReference>
<keyword evidence="5 8" id="KW-1133">Transmembrane helix</keyword>
<evidence type="ECO:0000256" key="8">
    <source>
        <dbReference type="SAM" id="Phobius"/>
    </source>
</evidence>
<name>A0ABP8MBT3_9BACT</name>
<evidence type="ECO:0000256" key="5">
    <source>
        <dbReference type="ARBA" id="ARBA00022989"/>
    </source>
</evidence>
<gene>
    <name evidence="10" type="ORF">GCM10023091_41920</name>
</gene>
<proteinExistence type="inferred from homology"/>
<feature type="transmembrane region" description="Helical" evidence="8">
    <location>
        <begin position="101"/>
        <end position="119"/>
    </location>
</feature>
<evidence type="ECO:0000259" key="9">
    <source>
        <dbReference type="PROSITE" id="PS50253"/>
    </source>
</evidence>
<dbReference type="Pfam" id="PF00510">
    <property type="entry name" value="COX3"/>
    <property type="match status" value="1"/>
</dbReference>
<evidence type="ECO:0000313" key="10">
    <source>
        <dbReference type="EMBL" id="GAA4447292.1"/>
    </source>
</evidence>
<dbReference type="Gene3D" id="1.20.120.80">
    <property type="entry name" value="Cytochrome c oxidase, subunit III, four-helix bundle"/>
    <property type="match status" value="1"/>
</dbReference>
<evidence type="ECO:0000256" key="2">
    <source>
        <dbReference type="ARBA" id="ARBA00010581"/>
    </source>
</evidence>
<evidence type="ECO:0000256" key="1">
    <source>
        <dbReference type="ARBA" id="ARBA00004651"/>
    </source>
</evidence>
<keyword evidence="11" id="KW-1185">Reference proteome</keyword>
<evidence type="ECO:0000313" key="11">
    <source>
        <dbReference type="Proteomes" id="UP001501508"/>
    </source>
</evidence>
<feature type="transmembrane region" description="Helical" evidence="8">
    <location>
        <begin position="139"/>
        <end position="159"/>
    </location>
</feature>
<feature type="transmembrane region" description="Helical" evidence="8">
    <location>
        <begin position="32"/>
        <end position="54"/>
    </location>
</feature>
<comment type="caution">
    <text evidence="10">The sequence shown here is derived from an EMBL/GenBank/DDBJ whole genome shotgun (WGS) entry which is preliminary data.</text>
</comment>
<accession>A0ABP8MBT3</accession>
<feature type="transmembrane region" description="Helical" evidence="8">
    <location>
        <begin position="66"/>
        <end position="89"/>
    </location>
</feature>
<evidence type="ECO:0000256" key="4">
    <source>
        <dbReference type="ARBA" id="ARBA00022692"/>
    </source>
</evidence>
<organism evidence="10 11">
    <name type="scientific">Ravibacter arvi</name>
    <dbReference type="NCBI Taxonomy" id="2051041"/>
    <lineage>
        <taxon>Bacteria</taxon>
        <taxon>Pseudomonadati</taxon>
        <taxon>Bacteroidota</taxon>
        <taxon>Cytophagia</taxon>
        <taxon>Cytophagales</taxon>
        <taxon>Spirosomataceae</taxon>
        <taxon>Ravibacter</taxon>
    </lineage>
</organism>
<dbReference type="PANTHER" id="PTHR11403">
    <property type="entry name" value="CYTOCHROME C OXIDASE SUBUNIT III"/>
    <property type="match status" value="1"/>
</dbReference>
<reference evidence="11" key="1">
    <citation type="journal article" date="2019" name="Int. J. Syst. Evol. Microbiol.">
        <title>The Global Catalogue of Microorganisms (GCM) 10K type strain sequencing project: providing services to taxonomists for standard genome sequencing and annotation.</title>
        <authorList>
            <consortium name="The Broad Institute Genomics Platform"/>
            <consortium name="The Broad Institute Genome Sequencing Center for Infectious Disease"/>
            <person name="Wu L."/>
            <person name="Ma J."/>
        </authorList>
    </citation>
    <scope>NUCLEOTIDE SEQUENCE [LARGE SCALE GENOMIC DNA]</scope>
    <source>
        <strain evidence="11">JCM 31920</strain>
    </source>
</reference>
<dbReference type="Proteomes" id="UP001501508">
    <property type="component" value="Unassembled WGS sequence"/>
</dbReference>
<dbReference type="PANTHER" id="PTHR11403:SF2">
    <property type="entry name" value="CYTOCHROME BO(3) UBIQUINOL OXIDASE SUBUNIT 3"/>
    <property type="match status" value="1"/>
</dbReference>
<dbReference type="InterPro" id="IPR035973">
    <property type="entry name" value="Cyt_c_oxidase_su3-like_sf"/>
</dbReference>
<dbReference type="InterPro" id="IPR000298">
    <property type="entry name" value="Cyt_c_oxidase-like_su3"/>
</dbReference>
<dbReference type="PROSITE" id="PS50253">
    <property type="entry name" value="COX3"/>
    <property type="match status" value="1"/>
</dbReference>
<comment type="similarity">
    <text evidence="2 7">Belongs to the cytochrome c oxidase subunit 3 family.</text>
</comment>
<dbReference type="EMBL" id="BAABEY010000036">
    <property type="protein sequence ID" value="GAA4447292.1"/>
    <property type="molecule type" value="Genomic_DNA"/>
</dbReference>
<dbReference type="InterPro" id="IPR024791">
    <property type="entry name" value="Cyt_c/ubiquinol_Oxase_su3"/>
</dbReference>
<evidence type="ECO:0000256" key="6">
    <source>
        <dbReference type="ARBA" id="ARBA00023136"/>
    </source>
</evidence>
<evidence type="ECO:0000256" key="7">
    <source>
        <dbReference type="RuleBase" id="RU003376"/>
    </source>
</evidence>
<protein>
    <submittedName>
        <fullName evidence="10">Cytochrome c oxidase subunit 3</fullName>
    </submittedName>
</protein>